<keyword evidence="6" id="KW-0862">Zinc</keyword>
<accession>A0A8K9X8Z2</accession>
<dbReference type="PROSITE" id="PS50096">
    <property type="entry name" value="IQ"/>
    <property type="match status" value="1"/>
</dbReference>
<dbReference type="SMART" id="SM00242">
    <property type="entry name" value="MYSc"/>
    <property type="match status" value="1"/>
</dbReference>
<evidence type="ECO:0000256" key="12">
    <source>
        <dbReference type="PROSITE-ProRule" id="PRU00782"/>
    </source>
</evidence>
<dbReference type="GO" id="GO:0016887">
    <property type="term" value="F:ATP hydrolysis activity"/>
    <property type="evidence" value="ECO:0007669"/>
    <property type="project" value="TreeGrafter"/>
</dbReference>
<comment type="similarity">
    <text evidence="2 12">Belongs to the TRAFAC class myosin-kinesin ATPase superfamily. Myosin family.</text>
</comment>
<dbReference type="GO" id="GO:0005096">
    <property type="term" value="F:GTPase activator activity"/>
    <property type="evidence" value="ECO:0007669"/>
    <property type="project" value="UniProtKB-KW"/>
</dbReference>
<dbReference type="Gene3D" id="1.20.120.720">
    <property type="entry name" value="Myosin VI head, motor domain, U50 subdomain"/>
    <property type="match status" value="1"/>
</dbReference>
<dbReference type="InterPro" id="IPR000159">
    <property type="entry name" value="RA_dom"/>
</dbReference>
<dbReference type="GO" id="GO:0030027">
    <property type="term" value="C:lamellipodium"/>
    <property type="evidence" value="ECO:0007669"/>
    <property type="project" value="TreeGrafter"/>
</dbReference>
<dbReference type="FunFam" id="1.10.10.820:FF:000001">
    <property type="entry name" value="Myosin heavy chain"/>
    <property type="match status" value="1"/>
</dbReference>
<evidence type="ECO:0000256" key="11">
    <source>
        <dbReference type="ARBA" id="ARBA00023203"/>
    </source>
</evidence>
<dbReference type="InterPro" id="IPR027417">
    <property type="entry name" value="P-loop_NTPase"/>
</dbReference>
<evidence type="ECO:0000256" key="3">
    <source>
        <dbReference type="ARBA" id="ARBA00022468"/>
    </source>
</evidence>
<feature type="region of interest" description="Actin-binding" evidence="12">
    <location>
        <begin position="789"/>
        <end position="811"/>
    </location>
</feature>
<evidence type="ECO:0000256" key="4">
    <source>
        <dbReference type="ARBA" id="ARBA00022490"/>
    </source>
</evidence>
<dbReference type="PROSITE" id="PS51456">
    <property type="entry name" value="MYOSIN_MOTOR"/>
    <property type="match status" value="1"/>
</dbReference>
<evidence type="ECO:0008006" key="18">
    <source>
        <dbReference type="Google" id="ProtNLM"/>
    </source>
</evidence>
<dbReference type="GeneTree" id="ENSGT00940000156845"/>
<evidence type="ECO:0000256" key="5">
    <source>
        <dbReference type="ARBA" id="ARBA00022741"/>
    </source>
</evidence>
<dbReference type="PROSITE" id="PS50238">
    <property type="entry name" value="RHOGAP"/>
    <property type="match status" value="1"/>
</dbReference>
<dbReference type="GO" id="GO:0035556">
    <property type="term" value="P:intracellular signal transduction"/>
    <property type="evidence" value="ECO:0007669"/>
    <property type="project" value="InterPro"/>
</dbReference>
<dbReference type="InterPro" id="IPR000198">
    <property type="entry name" value="RhoGAP_dom"/>
</dbReference>
<dbReference type="GO" id="GO:0016459">
    <property type="term" value="C:myosin complex"/>
    <property type="evidence" value="ECO:0007669"/>
    <property type="project" value="UniProtKB-KW"/>
</dbReference>
<evidence type="ECO:0000256" key="9">
    <source>
        <dbReference type="ARBA" id="ARBA00023123"/>
    </source>
</evidence>
<dbReference type="GO" id="GO:0030048">
    <property type="term" value="P:actin filament-based movement"/>
    <property type="evidence" value="ECO:0007669"/>
    <property type="project" value="TreeGrafter"/>
</dbReference>
<evidence type="ECO:0000256" key="10">
    <source>
        <dbReference type="ARBA" id="ARBA00023175"/>
    </source>
</evidence>
<keyword evidence="11 12" id="KW-0009">Actin-binding</keyword>
<reference evidence="16" key="2">
    <citation type="submission" date="2025-08" db="UniProtKB">
        <authorList>
            <consortium name="Ensembl"/>
        </authorList>
    </citation>
    <scope>IDENTIFICATION</scope>
</reference>
<dbReference type="GO" id="GO:0008270">
    <property type="term" value="F:zinc ion binding"/>
    <property type="evidence" value="ECO:0007669"/>
    <property type="project" value="UniProtKB-KW"/>
</dbReference>
<dbReference type="Ensembl" id="ENSOMYT00000157457.1">
    <property type="protein sequence ID" value="ENSOMYP00000129499.1"/>
    <property type="gene ID" value="ENSOMYG00000057876.1"/>
</dbReference>
<dbReference type="InterPro" id="IPR036961">
    <property type="entry name" value="Kinesin_motor_dom_sf"/>
</dbReference>
<keyword evidence="5 12" id="KW-0547">Nucleotide-binding</keyword>
<dbReference type="SMART" id="SM00324">
    <property type="entry name" value="RhoGAP"/>
    <property type="match status" value="1"/>
</dbReference>
<evidence type="ECO:0000259" key="13">
    <source>
        <dbReference type="PROSITE" id="PS50200"/>
    </source>
</evidence>
<evidence type="ECO:0000256" key="7">
    <source>
        <dbReference type="ARBA" id="ARBA00022840"/>
    </source>
</evidence>
<dbReference type="SMART" id="SM00015">
    <property type="entry name" value="IQ"/>
    <property type="match status" value="3"/>
</dbReference>
<keyword evidence="7 12" id="KW-0067">ATP-binding</keyword>
<evidence type="ECO:0000313" key="17">
    <source>
        <dbReference type="Proteomes" id="UP000694395"/>
    </source>
</evidence>
<feature type="domain" description="Myosin motor" evidence="15">
    <location>
        <begin position="128"/>
        <end position="907"/>
    </location>
</feature>
<keyword evidence="4" id="KW-0963">Cytoplasm</keyword>
<dbReference type="InterPro" id="IPR000048">
    <property type="entry name" value="IQ_motif_EF-hand-BS"/>
</dbReference>
<dbReference type="GO" id="GO:0001726">
    <property type="term" value="C:ruffle"/>
    <property type="evidence" value="ECO:0007669"/>
    <property type="project" value="TreeGrafter"/>
</dbReference>
<dbReference type="Gene3D" id="3.10.20.90">
    <property type="entry name" value="Phosphatidylinositol 3-kinase Catalytic Subunit, Chain A, domain 1"/>
    <property type="match status" value="1"/>
</dbReference>
<dbReference type="PANTHER" id="PTHR46184">
    <property type="entry name" value="UNCONVENTIONAL MYOSIN-IXB-LIKE PROTEIN"/>
    <property type="match status" value="1"/>
</dbReference>
<keyword evidence="9 12" id="KW-0518">Myosin</keyword>
<reference evidence="16" key="3">
    <citation type="submission" date="2025-09" db="UniProtKB">
        <authorList>
            <consortium name="Ensembl"/>
        </authorList>
    </citation>
    <scope>IDENTIFICATION</scope>
</reference>
<dbReference type="GO" id="GO:0005884">
    <property type="term" value="C:actin filament"/>
    <property type="evidence" value="ECO:0007669"/>
    <property type="project" value="TreeGrafter"/>
</dbReference>
<dbReference type="GO" id="GO:0005524">
    <property type="term" value="F:ATP binding"/>
    <property type="evidence" value="ECO:0007669"/>
    <property type="project" value="UniProtKB-UniRule"/>
</dbReference>
<protein>
    <recommendedName>
        <fullName evidence="18">Myosin motor domain-containing protein</fullName>
    </recommendedName>
</protein>
<dbReference type="FunFam" id="3.40.850.10:FF:000008">
    <property type="entry name" value="Putative unconventional myosin-IXa"/>
    <property type="match status" value="1"/>
</dbReference>
<dbReference type="GO" id="GO:0005737">
    <property type="term" value="C:cytoplasm"/>
    <property type="evidence" value="ECO:0007669"/>
    <property type="project" value="UniProtKB-SubCell"/>
</dbReference>
<dbReference type="SUPFAM" id="SSF48350">
    <property type="entry name" value="GTPase activation domain, GAP"/>
    <property type="match status" value="1"/>
</dbReference>
<name>A0A8K9X8Z2_ONCMY</name>
<proteinExistence type="inferred from homology"/>
<comment type="subcellular location">
    <subcellularLocation>
        <location evidence="1">Cytoplasm</location>
    </subcellularLocation>
</comment>
<evidence type="ECO:0000256" key="1">
    <source>
        <dbReference type="ARBA" id="ARBA00004496"/>
    </source>
</evidence>
<feature type="domain" description="Rho-GAP" evidence="14">
    <location>
        <begin position="1172"/>
        <end position="1371"/>
    </location>
</feature>
<dbReference type="PRINTS" id="PR00193">
    <property type="entry name" value="MYOSINHEAVY"/>
</dbReference>
<reference evidence="16" key="1">
    <citation type="submission" date="2020-07" db="EMBL/GenBank/DDBJ databases">
        <title>A long reads based de novo assembly of the rainbow trout Arlee double haploid line genome.</title>
        <authorList>
            <person name="Gao G."/>
            <person name="Palti Y."/>
        </authorList>
    </citation>
    <scope>NUCLEOTIDE SEQUENCE [LARGE SCALE GENOMIC DNA]</scope>
</reference>
<dbReference type="Proteomes" id="UP000694395">
    <property type="component" value="Chromosome 8"/>
</dbReference>
<dbReference type="InterPro" id="IPR008936">
    <property type="entry name" value="Rho_GTPase_activation_prot"/>
</dbReference>
<dbReference type="PROSITE" id="PS50200">
    <property type="entry name" value="RA"/>
    <property type="match status" value="1"/>
</dbReference>
<dbReference type="Pfam" id="PF00788">
    <property type="entry name" value="RA"/>
    <property type="match status" value="1"/>
</dbReference>
<dbReference type="Gene3D" id="6.20.240.20">
    <property type="match status" value="1"/>
</dbReference>
<dbReference type="GO" id="GO:0051015">
    <property type="term" value="F:actin filament binding"/>
    <property type="evidence" value="ECO:0007669"/>
    <property type="project" value="TreeGrafter"/>
</dbReference>
<dbReference type="SUPFAM" id="SSF52540">
    <property type="entry name" value="P-loop containing nucleoside triphosphate hydrolases"/>
    <property type="match status" value="1"/>
</dbReference>
<dbReference type="Gene3D" id="3.40.850.10">
    <property type="entry name" value="Kinesin motor domain"/>
    <property type="match status" value="2"/>
</dbReference>
<keyword evidence="6" id="KW-0479">Metal-binding</keyword>
<keyword evidence="8" id="KW-0175">Coiled coil</keyword>
<evidence type="ECO:0000256" key="2">
    <source>
        <dbReference type="ARBA" id="ARBA00008314"/>
    </source>
</evidence>
<evidence type="ECO:0000256" key="8">
    <source>
        <dbReference type="ARBA" id="ARBA00023054"/>
    </source>
</evidence>
<dbReference type="InterPro" id="IPR001609">
    <property type="entry name" value="Myosin_head_motor_dom-like"/>
</dbReference>
<dbReference type="CDD" id="cd23767">
    <property type="entry name" value="IQCD"/>
    <property type="match status" value="1"/>
</dbReference>
<sequence length="1499" mass="171293">IILCFVKATIVESTVFLQIYPRLPQDTAACCTLQVSPRATAATVIQNAGATLGLDMTRHYALLEVRQDGGAERMLGHSEIPVERVLLWPPAARNQHPQEEGYYFILQAQGSGGDLGSGTGGSEVYSSEEYDDLCSLSTLTEDTILAALRRRFYKHNIYTYASGILVAINPFKFLPIYNPKYVKMYNDQPLGKLSPHIFAVADVAFHTMLKKQENQCVVISGESGSGKTQSANFLIHCLTALSQKGYSSGVERTILGAGPVLEAFGNAKTAQNNHSSRFGKFIQVNYLESGVVRGAVVEKYFLEKCRLVFRDRSERNYHVFYYLLVGASKEEQREFSLLHPEDYAYLQQEDFNLEDAEDLRREFKRLHQAMEMVGFLVPTKKQIFSVLSAILYLGNVTYSQSEDGQGLEAGPADVLYTLSDLLEVKQELLVEALTKRKLMMANNTVVLHYTLDEAVTARDSMAKSLYSSLFDWIVLHINHALLNRRDMEEAVSCLSIGILDIFGFEDFQTNSFEQFCINYSIEKVHYYFHQHVFTLEQEEYQAEGISWSPIDYKDNLGCIHLISQKPTGLFHILDEESNLSQSTDNTLLEKFKQLHHDNPYFVPTAGMEPAFIIQHFTGTIKYQIKDFREKNTDHMRPEIVSLLRSSQRAFMRQLIGSDPVAFFRWGILRSTIHIIAVFKEAGRRRAAAGTLLFKDIYSRLDFSFDRSDDHPLEVLEDIFVSYENRNLIYFLVGWLVGCLTCVVPQNLMNSRSLKHIVGLTRHDLTPRSLLHPHPRKQPSSISAQFQASLNQLLETVGRAEPFFIHCIRSNAEKKEMLFDDALVLQQMRYTGMLETVRIRKSGYNAKFTFKEFLEKFKVLLPKEATSAPKDIANLLQKMGLGQSTYQIGKTKVFLKERERQHLQDTLNKEVMRHIVILQRWFRACLIRRHFLCKKDAAIRIQRCWLAFRADNRCLAATVIQAAWRGSQERTDYLRMRNSVKKMQCLSHSVSPLLPSSDQWYNLNHTSSLYLSKHTRILTLPIATSTSSLYTGRRGNNTEVRGNTTIRISRATRVSEQWNASLEREITDTDELRHLDEFLGNQVNELRTRVKELSATETIFLTATMQFRETIKGMYSVLKPHISYKVLMTGYHNCVSSHAGAKQLTEVSLVVNLFQSILDGFIRGEIKREGFGLPVKVVLTRRKRKNLDSPLGHMFSTYQVNIRQSCDLCGFYIWVMEKAYMCSVKLVKELHQLLEINPETATLENYSIHTVTGLVKRWFRELPDPLLTYRLYKDFLHAVELPEQSERLRAVYQKLDELPSANFQTLERLVFHLVRVAKEEQHNRMSANSLAIVFAPCILRSQDTTDPFLVMKDVSKTTTCVEILISEQFRRYTEKMKDITELEYAEALAVNQLKLKRRNTVASSWHPPNPDSSVALPDGEAVPMAASFTPLQPMFGIKHDDLRLVCGCSAMEAYFGKLPTNSSCADVTSRGKWNSVVSTQWSHSVSLLRPTTLQLSRCCF</sequence>
<dbReference type="SMART" id="SM00314">
    <property type="entry name" value="RA"/>
    <property type="match status" value="1"/>
</dbReference>
<keyword evidence="6" id="KW-0863">Zinc-finger</keyword>
<dbReference type="Pfam" id="PF00063">
    <property type="entry name" value="Myosin_head"/>
    <property type="match status" value="2"/>
</dbReference>
<feature type="domain" description="Ras-associating" evidence="13">
    <location>
        <begin position="13"/>
        <end position="111"/>
    </location>
</feature>
<dbReference type="FunFam" id="1.20.58.530:FF:000005">
    <property type="entry name" value="unconventional myosin-IXa isoform X1"/>
    <property type="match status" value="1"/>
</dbReference>
<feature type="binding site" evidence="12">
    <location>
        <begin position="221"/>
        <end position="228"/>
    </location>
    <ligand>
        <name>ATP</name>
        <dbReference type="ChEBI" id="CHEBI:30616"/>
    </ligand>
</feature>
<evidence type="ECO:0000256" key="6">
    <source>
        <dbReference type="ARBA" id="ARBA00022771"/>
    </source>
</evidence>
<dbReference type="Gene3D" id="1.20.58.530">
    <property type="match status" value="2"/>
</dbReference>
<dbReference type="Pfam" id="PF00620">
    <property type="entry name" value="RhoGAP"/>
    <property type="match status" value="1"/>
</dbReference>
<keyword evidence="17" id="KW-1185">Reference proteome</keyword>
<evidence type="ECO:0000259" key="15">
    <source>
        <dbReference type="PROSITE" id="PS51456"/>
    </source>
</evidence>
<dbReference type="GO" id="GO:0072673">
    <property type="term" value="P:lamellipodium morphogenesis"/>
    <property type="evidence" value="ECO:0007669"/>
    <property type="project" value="TreeGrafter"/>
</dbReference>
<dbReference type="InterPro" id="IPR046987">
    <property type="entry name" value="Myo9"/>
</dbReference>
<evidence type="ECO:0000259" key="14">
    <source>
        <dbReference type="PROSITE" id="PS50238"/>
    </source>
</evidence>
<dbReference type="Gene3D" id="1.20.5.190">
    <property type="match status" value="2"/>
</dbReference>
<dbReference type="SUPFAM" id="SSF54236">
    <property type="entry name" value="Ubiquitin-like"/>
    <property type="match status" value="1"/>
</dbReference>
<dbReference type="Pfam" id="PF00612">
    <property type="entry name" value="IQ"/>
    <property type="match status" value="2"/>
</dbReference>
<dbReference type="InterPro" id="IPR029071">
    <property type="entry name" value="Ubiquitin-like_domsf"/>
</dbReference>
<keyword evidence="3" id="KW-0343">GTPase activation</keyword>
<dbReference type="GO" id="GO:0000146">
    <property type="term" value="F:microfilament motor activity"/>
    <property type="evidence" value="ECO:0007669"/>
    <property type="project" value="InterPro"/>
</dbReference>
<dbReference type="Gene3D" id="1.10.10.820">
    <property type="match status" value="1"/>
</dbReference>
<keyword evidence="10 12" id="KW-0505">Motor protein</keyword>
<evidence type="ECO:0000313" key="16">
    <source>
        <dbReference type="Ensembl" id="ENSOMYP00000129499.1"/>
    </source>
</evidence>
<dbReference type="PANTHER" id="PTHR46184:SF2">
    <property type="entry name" value="UNCONVENTIONAL MYOSIN-IXB"/>
    <property type="match status" value="1"/>
</dbReference>
<dbReference type="Gene3D" id="1.10.555.10">
    <property type="entry name" value="Rho GTPase activation protein"/>
    <property type="match status" value="1"/>
</dbReference>
<organism evidence="16 17">
    <name type="scientific">Oncorhynchus mykiss</name>
    <name type="common">Rainbow trout</name>
    <name type="synonym">Salmo gairdneri</name>
    <dbReference type="NCBI Taxonomy" id="8022"/>
    <lineage>
        <taxon>Eukaryota</taxon>
        <taxon>Metazoa</taxon>
        <taxon>Chordata</taxon>
        <taxon>Craniata</taxon>
        <taxon>Vertebrata</taxon>
        <taxon>Euteleostomi</taxon>
        <taxon>Actinopterygii</taxon>
        <taxon>Neopterygii</taxon>
        <taxon>Teleostei</taxon>
        <taxon>Protacanthopterygii</taxon>
        <taxon>Salmoniformes</taxon>
        <taxon>Salmonidae</taxon>
        <taxon>Salmoninae</taxon>
        <taxon>Oncorhynchus</taxon>
    </lineage>
</organism>